<dbReference type="InterPro" id="IPR009061">
    <property type="entry name" value="DNA-bd_dom_put_sf"/>
</dbReference>
<name>A0A0B7HXA0_9FLAO</name>
<dbReference type="InterPro" id="IPR041657">
    <property type="entry name" value="HTH_17"/>
</dbReference>
<proteinExistence type="predicted"/>
<gene>
    <name evidence="2" type="ORF">CCYN74_340001</name>
</gene>
<dbReference type="AlphaFoldDB" id="A0A0B7HXA0"/>
<dbReference type="RefSeq" id="WP_040354013.1">
    <property type="nucleotide sequence ID" value="NZ_CDOF01000078.1"/>
</dbReference>
<accession>A0A0B7HXA0</accession>
<dbReference type="NCBIfam" id="TIGR01764">
    <property type="entry name" value="excise"/>
    <property type="match status" value="1"/>
</dbReference>
<feature type="domain" description="Helix-turn-helix" evidence="1">
    <location>
        <begin position="36"/>
        <end position="79"/>
    </location>
</feature>
<dbReference type="OrthoDB" id="1262642at2"/>
<evidence type="ECO:0000259" key="1">
    <source>
        <dbReference type="Pfam" id="PF12728"/>
    </source>
</evidence>
<evidence type="ECO:0000313" key="3">
    <source>
        <dbReference type="Proteomes" id="UP000038083"/>
    </source>
</evidence>
<organism evidence="2 3">
    <name type="scientific">Capnocytophaga cynodegmi</name>
    <dbReference type="NCBI Taxonomy" id="28189"/>
    <lineage>
        <taxon>Bacteria</taxon>
        <taxon>Pseudomonadati</taxon>
        <taxon>Bacteroidota</taxon>
        <taxon>Flavobacteriia</taxon>
        <taxon>Flavobacteriales</taxon>
        <taxon>Flavobacteriaceae</taxon>
        <taxon>Capnocytophaga</taxon>
    </lineage>
</organism>
<dbReference type="Proteomes" id="UP000038083">
    <property type="component" value="Unassembled WGS sequence"/>
</dbReference>
<dbReference type="SUPFAM" id="SSF46955">
    <property type="entry name" value="Putative DNA-binding domain"/>
    <property type="match status" value="1"/>
</dbReference>
<reference evidence="2 3" key="1">
    <citation type="submission" date="2015-01" db="EMBL/GenBank/DDBJ databases">
        <authorList>
            <person name="MANFREDI Pablo"/>
        </authorList>
    </citation>
    <scope>NUCLEOTIDE SEQUENCE [LARGE SCALE GENOMIC DNA]</scope>
    <source>
        <strain evidence="2 3">Ccy74</strain>
    </source>
</reference>
<evidence type="ECO:0000313" key="2">
    <source>
        <dbReference type="EMBL" id="CEN39307.1"/>
    </source>
</evidence>
<dbReference type="EMBL" id="CDOG01000028">
    <property type="protein sequence ID" value="CEN39307.1"/>
    <property type="molecule type" value="Genomic_DNA"/>
</dbReference>
<protein>
    <submittedName>
        <fullName evidence="2">DNA binding domain, excisionase family</fullName>
    </submittedName>
</protein>
<sequence length="92" mass="11041">MQITNPFQAIFDELEEVKRILYSIQKQPELELQKKFYSIKEVSEILKLDYQTVRAHILKGNIRAEQIGRYYRISHLDLINSLNNVKSIKYKR</sequence>
<dbReference type="InterPro" id="IPR010093">
    <property type="entry name" value="SinI_DNA-bd"/>
</dbReference>
<dbReference type="GO" id="GO:0003677">
    <property type="term" value="F:DNA binding"/>
    <property type="evidence" value="ECO:0007669"/>
    <property type="project" value="InterPro"/>
</dbReference>
<dbReference type="Pfam" id="PF12728">
    <property type="entry name" value="HTH_17"/>
    <property type="match status" value="1"/>
</dbReference>